<evidence type="ECO:0000313" key="1">
    <source>
        <dbReference type="EMBL" id="QJA69177.1"/>
    </source>
</evidence>
<gene>
    <name evidence="1" type="ORF">MM415A04990_0009</name>
</gene>
<accession>A0A6M3JK18</accession>
<organism evidence="1">
    <name type="scientific">viral metagenome</name>
    <dbReference type="NCBI Taxonomy" id="1070528"/>
    <lineage>
        <taxon>unclassified sequences</taxon>
        <taxon>metagenomes</taxon>
        <taxon>organismal metagenomes</taxon>
    </lineage>
</organism>
<dbReference type="EMBL" id="MT141683">
    <property type="protein sequence ID" value="QJA69177.1"/>
    <property type="molecule type" value="Genomic_DNA"/>
</dbReference>
<proteinExistence type="predicted"/>
<sequence>MFEERVKHFGTLDAAKLFSYKEFNLFKEQLMKNKKFRFTWILFPYIIFNRCYSDDYIIRRNIGMK</sequence>
<reference evidence="1" key="1">
    <citation type="submission" date="2020-03" db="EMBL/GenBank/DDBJ databases">
        <title>The deep terrestrial virosphere.</title>
        <authorList>
            <person name="Holmfeldt K."/>
            <person name="Nilsson E."/>
            <person name="Simone D."/>
            <person name="Lopez-Fernandez M."/>
            <person name="Wu X."/>
            <person name="de Brujin I."/>
            <person name="Lundin D."/>
            <person name="Andersson A."/>
            <person name="Bertilsson S."/>
            <person name="Dopson M."/>
        </authorList>
    </citation>
    <scope>NUCLEOTIDE SEQUENCE</scope>
    <source>
        <strain evidence="1">MM415A04990</strain>
    </source>
</reference>
<dbReference type="AlphaFoldDB" id="A0A6M3JK18"/>
<name>A0A6M3JK18_9ZZZZ</name>
<protein>
    <submittedName>
        <fullName evidence="1">Uncharacterized protein</fullName>
    </submittedName>
</protein>